<reference evidence="2" key="2">
    <citation type="submission" date="2021-02" db="EMBL/GenBank/DDBJ databases">
        <authorList>
            <person name="Kimball J.A."/>
            <person name="Haas M.W."/>
            <person name="Macchietto M."/>
            <person name="Kono T."/>
            <person name="Duquette J."/>
            <person name="Shao M."/>
        </authorList>
    </citation>
    <scope>NUCLEOTIDE SEQUENCE</scope>
    <source>
        <tissue evidence="2">Fresh leaf tissue</tissue>
    </source>
</reference>
<proteinExistence type="predicted"/>
<name>A0A8J5X4Z4_ZIZPA</name>
<evidence type="ECO:0000259" key="1">
    <source>
        <dbReference type="Pfam" id="PF01323"/>
    </source>
</evidence>
<gene>
    <name evidence="2" type="ORF">GUJ93_ZPchr0013g36618</name>
</gene>
<dbReference type="Proteomes" id="UP000729402">
    <property type="component" value="Unassembled WGS sequence"/>
</dbReference>
<evidence type="ECO:0000313" key="3">
    <source>
        <dbReference type="Proteomes" id="UP000729402"/>
    </source>
</evidence>
<organism evidence="2 3">
    <name type="scientific">Zizania palustris</name>
    <name type="common">Northern wild rice</name>
    <dbReference type="NCBI Taxonomy" id="103762"/>
    <lineage>
        <taxon>Eukaryota</taxon>
        <taxon>Viridiplantae</taxon>
        <taxon>Streptophyta</taxon>
        <taxon>Embryophyta</taxon>
        <taxon>Tracheophyta</taxon>
        <taxon>Spermatophyta</taxon>
        <taxon>Magnoliopsida</taxon>
        <taxon>Liliopsida</taxon>
        <taxon>Poales</taxon>
        <taxon>Poaceae</taxon>
        <taxon>BOP clade</taxon>
        <taxon>Oryzoideae</taxon>
        <taxon>Oryzeae</taxon>
        <taxon>Zizaniinae</taxon>
        <taxon>Zizania</taxon>
    </lineage>
</organism>
<dbReference type="PANTHER" id="PTHR13887">
    <property type="entry name" value="GLUTATHIONE S-TRANSFERASE KAPPA"/>
    <property type="match status" value="1"/>
</dbReference>
<dbReference type="EMBL" id="JAAALK010000079">
    <property type="protein sequence ID" value="KAG8097567.1"/>
    <property type="molecule type" value="Genomic_DNA"/>
</dbReference>
<evidence type="ECO:0000313" key="2">
    <source>
        <dbReference type="EMBL" id="KAG8097567.1"/>
    </source>
</evidence>
<feature type="domain" description="DSBA-like thioredoxin" evidence="1">
    <location>
        <begin position="51"/>
        <end position="249"/>
    </location>
</feature>
<dbReference type="Pfam" id="PF01323">
    <property type="entry name" value="DSBA"/>
    <property type="match status" value="1"/>
</dbReference>
<protein>
    <recommendedName>
        <fullName evidence="1">DSBA-like thioredoxin domain-containing protein</fullName>
    </recommendedName>
</protein>
<sequence length="256" mass="28901">MNTAIKSYQYRSRSPSPWSRLLSIGIPSLAKSTAPRCARFMASNTGKKLIQIDVSSDTVCPWCFVGKKNLEKAMDQSKNKFDFEVRWHPFFLNPDAPKEGVRKSDYYRMKFGPIQFEHATARMTEMFRGLGMEYDMSGLTGNTMDSHRLIALAGHQGYDKQNALVEELFLNFFCQGKYIGDRQVLLDAARKVGIEGAEELLQDSTKGVDEVKEDLKKYSSGISGVPHFVINGKYQLSGGQPPNIFKRAFEKVAEDE</sequence>
<accession>A0A8J5X4Z4</accession>
<keyword evidence="3" id="KW-1185">Reference proteome</keyword>
<dbReference type="PANTHER" id="PTHR13887:SF41">
    <property type="entry name" value="THIOREDOXIN SUPERFAMILY PROTEIN"/>
    <property type="match status" value="1"/>
</dbReference>
<comment type="caution">
    <text evidence="2">The sequence shown here is derived from an EMBL/GenBank/DDBJ whole genome shotgun (WGS) entry which is preliminary data.</text>
</comment>
<reference evidence="2" key="1">
    <citation type="journal article" date="2021" name="bioRxiv">
        <title>Whole Genome Assembly and Annotation of Northern Wild Rice, Zizania palustris L., Supports a Whole Genome Duplication in the Zizania Genus.</title>
        <authorList>
            <person name="Haas M."/>
            <person name="Kono T."/>
            <person name="Macchietto M."/>
            <person name="Millas R."/>
            <person name="McGilp L."/>
            <person name="Shao M."/>
            <person name="Duquette J."/>
            <person name="Hirsch C.N."/>
            <person name="Kimball J."/>
        </authorList>
    </citation>
    <scope>NUCLEOTIDE SEQUENCE</scope>
    <source>
        <tissue evidence="2">Fresh leaf tissue</tissue>
    </source>
</reference>
<dbReference type="GO" id="GO:0016491">
    <property type="term" value="F:oxidoreductase activity"/>
    <property type="evidence" value="ECO:0007669"/>
    <property type="project" value="InterPro"/>
</dbReference>
<dbReference type="AlphaFoldDB" id="A0A8J5X4Z4"/>
<dbReference type="InterPro" id="IPR001853">
    <property type="entry name" value="DSBA-like_thioredoxin_dom"/>
</dbReference>
<dbReference type="OrthoDB" id="1930760at2759"/>
<dbReference type="CDD" id="cd03024">
    <property type="entry name" value="DsbA_FrnE"/>
    <property type="match status" value="1"/>
</dbReference>